<protein>
    <submittedName>
        <fullName evidence="2">Uncharacterized protein</fullName>
    </submittedName>
</protein>
<feature type="compositionally biased region" description="Polar residues" evidence="1">
    <location>
        <begin position="716"/>
        <end position="731"/>
    </location>
</feature>
<feature type="region of interest" description="Disordered" evidence="1">
    <location>
        <begin position="1"/>
        <end position="86"/>
    </location>
</feature>
<reference evidence="2" key="1">
    <citation type="submission" date="2022-11" db="EMBL/GenBank/DDBJ databases">
        <title>Genome Sequence of Cubamyces cubensis.</title>
        <authorList>
            <person name="Buettner E."/>
        </authorList>
    </citation>
    <scope>NUCLEOTIDE SEQUENCE</scope>
    <source>
        <strain evidence="2">MPL-01</strain>
    </source>
</reference>
<feature type="compositionally biased region" description="Basic and acidic residues" evidence="1">
    <location>
        <begin position="843"/>
        <end position="852"/>
    </location>
</feature>
<accession>A0AAD7X573</accession>
<feature type="region of interest" description="Disordered" evidence="1">
    <location>
        <begin position="765"/>
        <end position="818"/>
    </location>
</feature>
<comment type="caution">
    <text evidence="2">The sequence shown here is derived from an EMBL/GenBank/DDBJ whole genome shotgun (WGS) entry which is preliminary data.</text>
</comment>
<dbReference type="EMBL" id="JAPEVG010000371">
    <property type="protein sequence ID" value="KAJ8463796.1"/>
    <property type="molecule type" value="Genomic_DNA"/>
</dbReference>
<sequence length="887" mass="95117">MDTDPPPPDISSSTPPNSLDLLSILPPRPSAPTPRSSKSLPTRGLLSSKILPSSTSAAFPDPDNSPSPLEPLLSLEPVHSPGDSLSDSALSNAHAILWNHFGFIPNHPDLDLDGYKLHRNLPANLSRTSISSSLHSSLPKMAKKRRSLQAILVPSFLPQASSSSAAVSPPPSRARSHTVTSPNDLNSVEYSPDWLAFYSGTASPGSELSSIGPVTPSRNSPPPDLLDEDPFANLSPAPSVRGSRATSPVRSVFDVFSDGLEPAPVTPRSPLAQTAQLEESGHRVLRHASSFTSFQAISHPPSTPPPTPTEPSKPLLIRRPKSSGPPQVRPAYTRPAFAPRPSLPSLNTLARTSIHIPKVTYFLFNSTRLVAFHREDNVRRGRPGAHLPLEPWEDPAPPPLLGSSELSEPPSPMATRSVPSSPPARRRGHLRRPTLSMIRDSRMFLDGESADDGGVPPLELESGSEDKESSSARATPTPEPRAAQDAESLRSPNDEWEQTREREDVGMGTSFLSISPEDRRGVFHPQVDLDQPPTPPPKSPGSLTWHARSVSETSTTSTCTVPSLCPSSPTSTSSESADHPHFHLPSHSLGSSDPSDDPRSLHHPHPHHDSYHPHSHPHVHIDTEPAEHTTYPSVFAPHPFQHHRDTQLLTSDLLASLEYDYSEALSRLSVAAATGLNVPLAPSALFPGSSSSSPAGDFEPGSSAGTIRNVAIHARTASSENDDGASSGNTKSLHHHPRLASDDSAESKWSTEATDAHVHAFLHAPFSPVSPPELPSSSSEPSTGTTSPSPSNSCSRSPSLSPCTPLSRSRSSSTVSSEYDFGDEEYGYYSYDLGPFADPLDAPAHEQQHQDPLRASPQHPRPVFGYGIPWPSTHHARVRRRAARAGA</sequence>
<feature type="region of interest" description="Disordered" evidence="1">
    <location>
        <begin position="295"/>
        <end position="339"/>
    </location>
</feature>
<feature type="region of interest" description="Disordered" evidence="1">
    <location>
        <begin position="380"/>
        <end position="622"/>
    </location>
</feature>
<feature type="region of interest" description="Disordered" evidence="1">
    <location>
        <begin position="206"/>
        <end position="247"/>
    </location>
</feature>
<evidence type="ECO:0000313" key="2">
    <source>
        <dbReference type="EMBL" id="KAJ8463796.1"/>
    </source>
</evidence>
<gene>
    <name evidence="2" type="ORF">ONZ51_g10015</name>
</gene>
<feature type="compositionally biased region" description="Low complexity" evidence="1">
    <location>
        <begin position="540"/>
        <end position="575"/>
    </location>
</feature>
<feature type="compositionally biased region" description="Basic residues" evidence="1">
    <location>
        <begin position="874"/>
        <end position="887"/>
    </location>
</feature>
<feature type="region of interest" description="Disordered" evidence="1">
    <location>
        <begin position="161"/>
        <end position="185"/>
    </location>
</feature>
<feature type="compositionally biased region" description="Low complexity" evidence="1">
    <location>
        <begin position="775"/>
        <end position="818"/>
    </location>
</feature>
<feature type="compositionally biased region" description="Low complexity" evidence="1">
    <location>
        <begin position="583"/>
        <end position="593"/>
    </location>
</feature>
<organism evidence="2 3">
    <name type="scientific">Trametes cubensis</name>
    <dbReference type="NCBI Taxonomy" id="1111947"/>
    <lineage>
        <taxon>Eukaryota</taxon>
        <taxon>Fungi</taxon>
        <taxon>Dikarya</taxon>
        <taxon>Basidiomycota</taxon>
        <taxon>Agaricomycotina</taxon>
        <taxon>Agaricomycetes</taxon>
        <taxon>Polyporales</taxon>
        <taxon>Polyporaceae</taxon>
        <taxon>Trametes</taxon>
    </lineage>
</organism>
<feature type="region of interest" description="Disordered" evidence="1">
    <location>
        <begin position="837"/>
        <end position="887"/>
    </location>
</feature>
<keyword evidence="3" id="KW-1185">Reference proteome</keyword>
<name>A0AAD7X573_9APHY</name>
<evidence type="ECO:0000256" key="1">
    <source>
        <dbReference type="SAM" id="MobiDB-lite"/>
    </source>
</evidence>
<feature type="compositionally biased region" description="Low complexity" evidence="1">
    <location>
        <begin position="70"/>
        <end position="81"/>
    </location>
</feature>
<evidence type="ECO:0000313" key="3">
    <source>
        <dbReference type="Proteomes" id="UP001215151"/>
    </source>
</evidence>
<dbReference type="Proteomes" id="UP001215151">
    <property type="component" value="Unassembled WGS sequence"/>
</dbReference>
<dbReference type="AlphaFoldDB" id="A0AAD7X573"/>
<feature type="compositionally biased region" description="Low complexity" evidence="1">
    <location>
        <begin position="472"/>
        <end position="481"/>
    </location>
</feature>
<proteinExistence type="predicted"/>
<feature type="compositionally biased region" description="Pro residues" evidence="1">
    <location>
        <begin position="301"/>
        <end position="311"/>
    </location>
</feature>
<feature type="region of interest" description="Disordered" evidence="1">
    <location>
        <begin position="716"/>
        <end position="751"/>
    </location>
</feature>